<name>A0AAV4PBU5_9ARAC</name>
<comment type="caution">
    <text evidence="1">The sequence shown here is derived from an EMBL/GenBank/DDBJ whole genome shotgun (WGS) entry which is preliminary data.</text>
</comment>
<sequence>MKIDGEREITRPKIKSSVDIKFCLPNQAGGKFSESVIEVESFVQQHRGKLLNRVFTKLWGIFHFRNNDIRLKKYQKISMPAADVVHYSSDIKICKVIFSIANLVRAERM</sequence>
<dbReference type="Proteomes" id="UP001054837">
    <property type="component" value="Unassembled WGS sequence"/>
</dbReference>
<organism evidence="1 2">
    <name type="scientific">Caerostris darwini</name>
    <dbReference type="NCBI Taxonomy" id="1538125"/>
    <lineage>
        <taxon>Eukaryota</taxon>
        <taxon>Metazoa</taxon>
        <taxon>Ecdysozoa</taxon>
        <taxon>Arthropoda</taxon>
        <taxon>Chelicerata</taxon>
        <taxon>Arachnida</taxon>
        <taxon>Araneae</taxon>
        <taxon>Araneomorphae</taxon>
        <taxon>Entelegynae</taxon>
        <taxon>Araneoidea</taxon>
        <taxon>Araneidae</taxon>
        <taxon>Caerostris</taxon>
    </lineage>
</organism>
<protein>
    <submittedName>
        <fullName evidence="1">Uncharacterized protein</fullName>
    </submittedName>
</protein>
<reference evidence="1 2" key="1">
    <citation type="submission" date="2021-06" db="EMBL/GenBank/DDBJ databases">
        <title>Caerostris darwini draft genome.</title>
        <authorList>
            <person name="Kono N."/>
            <person name="Arakawa K."/>
        </authorList>
    </citation>
    <scope>NUCLEOTIDE SEQUENCE [LARGE SCALE GENOMIC DNA]</scope>
</reference>
<dbReference type="AlphaFoldDB" id="A0AAV4PBU5"/>
<accession>A0AAV4PBU5</accession>
<gene>
    <name evidence="1" type="ORF">CDAR_15021</name>
</gene>
<dbReference type="EMBL" id="BPLQ01002526">
    <property type="protein sequence ID" value="GIX93636.1"/>
    <property type="molecule type" value="Genomic_DNA"/>
</dbReference>
<evidence type="ECO:0000313" key="1">
    <source>
        <dbReference type="EMBL" id="GIX93636.1"/>
    </source>
</evidence>
<proteinExistence type="predicted"/>
<evidence type="ECO:0000313" key="2">
    <source>
        <dbReference type="Proteomes" id="UP001054837"/>
    </source>
</evidence>
<keyword evidence="2" id="KW-1185">Reference proteome</keyword>